<proteinExistence type="predicted"/>
<dbReference type="AlphaFoldDB" id="Q0V415"/>
<keyword evidence="1" id="KW-1133">Transmembrane helix</keyword>
<dbReference type="InParanoid" id="Q0V415"/>
<gene>
    <name evidence="2" type="ORF">SNOG_01249</name>
</gene>
<feature type="transmembrane region" description="Helical" evidence="1">
    <location>
        <begin position="44"/>
        <end position="65"/>
    </location>
</feature>
<dbReference type="Proteomes" id="UP000001055">
    <property type="component" value="Unassembled WGS sequence"/>
</dbReference>
<keyword evidence="1" id="KW-0472">Membrane</keyword>
<organism evidence="2 3">
    <name type="scientific">Phaeosphaeria nodorum (strain SN15 / ATCC MYA-4574 / FGSC 10173)</name>
    <name type="common">Glume blotch fungus</name>
    <name type="synonym">Parastagonospora nodorum</name>
    <dbReference type="NCBI Taxonomy" id="321614"/>
    <lineage>
        <taxon>Eukaryota</taxon>
        <taxon>Fungi</taxon>
        <taxon>Dikarya</taxon>
        <taxon>Ascomycota</taxon>
        <taxon>Pezizomycotina</taxon>
        <taxon>Dothideomycetes</taxon>
        <taxon>Pleosporomycetidae</taxon>
        <taxon>Pleosporales</taxon>
        <taxon>Pleosporineae</taxon>
        <taxon>Phaeosphaeriaceae</taxon>
        <taxon>Parastagonospora</taxon>
    </lineage>
</organism>
<accession>Q0V415</accession>
<dbReference type="KEGG" id="pno:SNOG_01249"/>
<dbReference type="GeneID" id="5968741"/>
<evidence type="ECO:0000313" key="3">
    <source>
        <dbReference type="Proteomes" id="UP000001055"/>
    </source>
</evidence>
<name>Q0V415_PHANO</name>
<evidence type="ECO:0000256" key="1">
    <source>
        <dbReference type="SAM" id="Phobius"/>
    </source>
</evidence>
<dbReference type="EMBL" id="CH445326">
    <property type="protein sequence ID" value="EAT90898.1"/>
    <property type="molecule type" value="Genomic_DNA"/>
</dbReference>
<dbReference type="RefSeq" id="XP_001791896.1">
    <property type="nucleotide sequence ID" value="XM_001791844.1"/>
</dbReference>
<keyword evidence="1" id="KW-0812">Transmembrane</keyword>
<reference evidence="3" key="1">
    <citation type="journal article" date="2007" name="Plant Cell">
        <title>Dothideomycete-plant interactions illuminated by genome sequencing and EST analysis of the wheat pathogen Stagonospora nodorum.</title>
        <authorList>
            <person name="Hane J.K."/>
            <person name="Lowe R.G."/>
            <person name="Solomon P.S."/>
            <person name="Tan K.C."/>
            <person name="Schoch C.L."/>
            <person name="Spatafora J.W."/>
            <person name="Crous P.W."/>
            <person name="Kodira C."/>
            <person name="Birren B.W."/>
            <person name="Galagan J.E."/>
            <person name="Torriani S.F."/>
            <person name="McDonald B.A."/>
            <person name="Oliver R.P."/>
        </authorList>
    </citation>
    <scope>NUCLEOTIDE SEQUENCE [LARGE SCALE GENOMIC DNA]</scope>
    <source>
        <strain evidence="3">SN15 / ATCC MYA-4574 / FGSC 10173</strain>
    </source>
</reference>
<evidence type="ECO:0000313" key="2">
    <source>
        <dbReference type="EMBL" id="EAT90898.1"/>
    </source>
</evidence>
<feature type="transmembrane region" description="Helical" evidence="1">
    <location>
        <begin position="12"/>
        <end position="32"/>
    </location>
</feature>
<protein>
    <submittedName>
        <fullName evidence="2">Uncharacterized protein</fullName>
    </submittedName>
</protein>
<sequence length="149" mass="16305">MAIALFLVDARNIAHMNSVSSFGAGLQLLIFAKDIAYEPQPRRGMWHGIFAATLILALYATWFGIERLLPGNTMTIMQLNAIYFSSAWFLVSEYGTEGTAGVFGRIGRIAIRNTQGAGESAARKCLTKKGCFGETFAQDTVRYNLPSIS</sequence>